<protein>
    <submittedName>
        <fullName evidence="2">Uncharacterized protein</fullName>
    </submittedName>
</protein>
<dbReference type="PANTHER" id="PTHR31642:SF310">
    <property type="entry name" value="FATTY ALCOHOL:CAFFEOYL-COA ACYLTRANSFERASE"/>
    <property type="match status" value="1"/>
</dbReference>
<evidence type="ECO:0000313" key="2">
    <source>
        <dbReference type="EMBL" id="KAK5175230.1"/>
    </source>
</evidence>
<gene>
    <name evidence="2" type="ORF">LTR77_000367</name>
</gene>
<proteinExistence type="predicted"/>
<dbReference type="PANTHER" id="PTHR31642">
    <property type="entry name" value="TRICHOTHECENE 3-O-ACETYLTRANSFERASE"/>
    <property type="match status" value="1"/>
</dbReference>
<dbReference type="InterPro" id="IPR023213">
    <property type="entry name" value="CAT-like_dom_sf"/>
</dbReference>
<comment type="caution">
    <text evidence="2">The sequence shown here is derived from an EMBL/GenBank/DDBJ whole genome shotgun (WGS) entry which is preliminary data.</text>
</comment>
<dbReference type="GeneID" id="89921718"/>
<evidence type="ECO:0000313" key="3">
    <source>
        <dbReference type="Proteomes" id="UP001337655"/>
    </source>
</evidence>
<reference evidence="2 3" key="1">
    <citation type="submission" date="2023-08" db="EMBL/GenBank/DDBJ databases">
        <title>Black Yeasts Isolated from many extreme environments.</title>
        <authorList>
            <person name="Coleine C."/>
            <person name="Stajich J.E."/>
            <person name="Selbmann L."/>
        </authorList>
    </citation>
    <scope>NUCLEOTIDE SEQUENCE [LARGE SCALE GENOMIC DNA]</scope>
    <source>
        <strain evidence="2 3">CCFEE 5935</strain>
    </source>
</reference>
<evidence type="ECO:0000256" key="1">
    <source>
        <dbReference type="ARBA" id="ARBA00022679"/>
    </source>
</evidence>
<sequence length="487" mass="53514">MPMLSPACRTFMEKLELSPFDQTIARLFVHKLFCFPFPDASLQDAAVESLQQALSATILKWPFIAGTVSPDDDAPQKHAVKLEYDPPLIGGIGEHVFTVRNLSAPEFPWAYDQLAEAGMPLSAMNKDVLTSVPEWPAPGQPYPALAIQANFIEGGLIICFAFHHAVADGGSFITFIRAFADATRHAIRHDSAMVMPVEPRVCYTSHIGADVRELQSFPEYDSRSVPVHHAAYKEITTRILTFSAATMQKLEANIKAELKTMPDAPSFVSNIACLSGLIWIAVVRARRNRLPPFATTKIGIAINARSVMTPKLPEDYFGDAVVHTNATAKVYELLDADADAAHSLKPISVATMALAASRMRQAVSKVNSEYVSERLKTFSALSDPTEPCRAYTAAIDNSHTGLDFSSWREQGADIEFGIPGIGTKTVQFWRKTWSPNEGAYNILPRKGGSKGTADWEVSLGLSMEDMEKVCSDEELGAWTTRIVDYRN</sequence>
<keyword evidence="3" id="KW-1185">Reference proteome</keyword>
<dbReference type="GO" id="GO:0016747">
    <property type="term" value="F:acyltransferase activity, transferring groups other than amino-acyl groups"/>
    <property type="evidence" value="ECO:0007669"/>
    <property type="project" value="TreeGrafter"/>
</dbReference>
<dbReference type="AlphaFoldDB" id="A0AAV9PP05"/>
<dbReference type="EMBL" id="JAVRRT010000001">
    <property type="protein sequence ID" value="KAK5175230.1"/>
    <property type="molecule type" value="Genomic_DNA"/>
</dbReference>
<dbReference type="Gene3D" id="3.30.559.10">
    <property type="entry name" value="Chloramphenicol acetyltransferase-like domain"/>
    <property type="match status" value="2"/>
</dbReference>
<dbReference type="InterPro" id="IPR050317">
    <property type="entry name" value="Plant_Fungal_Acyltransferase"/>
</dbReference>
<keyword evidence="1" id="KW-0808">Transferase</keyword>
<name>A0AAV9PP05_9PEZI</name>
<dbReference type="Pfam" id="PF02458">
    <property type="entry name" value="Transferase"/>
    <property type="match status" value="2"/>
</dbReference>
<dbReference type="Proteomes" id="UP001337655">
    <property type="component" value="Unassembled WGS sequence"/>
</dbReference>
<organism evidence="2 3">
    <name type="scientific">Saxophila tyrrhenica</name>
    <dbReference type="NCBI Taxonomy" id="1690608"/>
    <lineage>
        <taxon>Eukaryota</taxon>
        <taxon>Fungi</taxon>
        <taxon>Dikarya</taxon>
        <taxon>Ascomycota</taxon>
        <taxon>Pezizomycotina</taxon>
        <taxon>Dothideomycetes</taxon>
        <taxon>Dothideomycetidae</taxon>
        <taxon>Mycosphaerellales</taxon>
        <taxon>Extremaceae</taxon>
        <taxon>Saxophila</taxon>
    </lineage>
</organism>
<accession>A0AAV9PP05</accession>
<dbReference type="RefSeq" id="XP_064663868.1">
    <property type="nucleotide sequence ID" value="XM_064797634.1"/>
</dbReference>